<comment type="function">
    <text evidence="2">Sperm surface zona pellucida binding protein. Helps to bind spermatozoa to the zona pellucida with high affinity. Might function in binding zona pellucida and carbohydrates.</text>
</comment>
<name>A0ABM1ENC5_PRICU</name>
<dbReference type="InterPro" id="IPR003117">
    <property type="entry name" value="cAMP_dep_PK_reg_su_I/II_a/b"/>
</dbReference>
<dbReference type="InterPro" id="IPR000048">
    <property type="entry name" value="IQ_motif_EF-hand-BS"/>
</dbReference>
<dbReference type="GeneID" id="106813960"/>
<keyword evidence="7" id="KW-1185">Reference proteome</keyword>
<dbReference type="PROSITE" id="PS50096">
    <property type="entry name" value="IQ"/>
    <property type="match status" value="2"/>
</dbReference>
<evidence type="ECO:0000256" key="2">
    <source>
        <dbReference type="ARBA" id="ARBA00025518"/>
    </source>
</evidence>
<dbReference type="Pfam" id="PF00612">
    <property type="entry name" value="IQ"/>
    <property type="match status" value="2"/>
</dbReference>
<dbReference type="Gene3D" id="1.20.890.10">
    <property type="entry name" value="cAMP-dependent protein kinase regulatory subunit, dimerization-anchoring domain"/>
    <property type="match status" value="1"/>
</dbReference>
<evidence type="ECO:0000256" key="1">
    <source>
        <dbReference type="ARBA" id="ARBA00014863"/>
    </source>
</evidence>
<dbReference type="SUPFAM" id="SSF47391">
    <property type="entry name" value="Dimerization-anchoring domain of cAMP-dependent PK regulatory subunit"/>
    <property type="match status" value="1"/>
</dbReference>
<dbReference type="Gene3D" id="1.20.5.190">
    <property type="match status" value="1"/>
</dbReference>
<feature type="compositionally biased region" description="Acidic residues" evidence="5">
    <location>
        <begin position="136"/>
        <end position="150"/>
    </location>
</feature>
<protein>
    <recommendedName>
        <fullName evidence="1">Sperm surface protein Sp17</fullName>
    </recommendedName>
    <alternativeName>
        <fullName evidence="3">Sperm autoantigenic protein 17</fullName>
    </alternativeName>
</protein>
<evidence type="ECO:0000256" key="5">
    <source>
        <dbReference type="SAM" id="MobiDB-lite"/>
    </source>
</evidence>
<sequence>MSVFEIGVGICDCVSIVINHSLPLDVSIFCKMSVQFAPVKLTVPPGFDRLLTKFCREVLRNQPDDIIAFGAKYFADQLSLRESGSLSPELADVKGDGHELDDTTESNAADLDAVDDKPVEAEDESGNQDSMGSAADAEEEGCDEEEDIEQQEWAAVKIQAGFKGYKTRGELKKTQQAKENLAASKIQAGFRGHKARGEVNALKKQAAVEGDVEGGEQ</sequence>
<evidence type="ECO:0000259" key="6">
    <source>
        <dbReference type="SMART" id="SM00394"/>
    </source>
</evidence>
<evidence type="ECO:0000313" key="8">
    <source>
        <dbReference type="RefSeq" id="XP_014673696.1"/>
    </source>
</evidence>
<reference evidence="8" key="1">
    <citation type="submission" date="2025-08" db="UniProtKB">
        <authorList>
            <consortium name="RefSeq"/>
        </authorList>
    </citation>
    <scope>IDENTIFICATION</scope>
</reference>
<dbReference type="SMART" id="SM00015">
    <property type="entry name" value="IQ"/>
    <property type="match status" value="2"/>
</dbReference>
<feature type="compositionally biased region" description="Basic and acidic residues" evidence="5">
    <location>
        <begin position="91"/>
        <end position="101"/>
    </location>
</feature>
<dbReference type="SMART" id="SM00394">
    <property type="entry name" value="RIIa"/>
    <property type="match status" value="1"/>
</dbReference>
<dbReference type="Proteomes" id="UP000695022">
    <property type="component" value="Unplaced"/>
</dbReference>
<proteinExistence type="predicted"/>
<organism evidence="7 8">
    <name type="scientific">Priapulus caudatus</name>
    <name type="common">Priapulid worm</name>
    <dbReference type="NCBI Taxonomy" id="37621"/>
    <lineage>
        <taxon>Eukaryota</taxon>
        <taxon>Metazoa</taxon>
        <taxon>Ecdysozoa</taxon>
        <taxon>Scalidophora</taxon>
        <taxon>Priapulida</taxon>
        <taxon>Priapulimorpha</taxon>
        <taxon>Priapulimorphida</taxon>
        <taxon>Priapulidae</taxon>
        <taxon>Priapulus</taxon>
    </lineage>
</organism>
<evidence type="ECO:0000256" key="3">
    <source>
        <dbReference type="ARBA" id="ARBA00031837"/>
    </source>
</evidence>
<dbReference type="PIRSF" id="PIRSF016533">
    <property type="entry name" value="Sp17"/>
    <property type="match status" value="1"/>
</dbReference>
<evidence type="ECO:0000256" key="4">
    <source>
        <dbReference type="ARBA" id="ARBA00044028"/>
    </source>
</evidence>
<dbReference type="RefSeq" id="XP_014673696.1">
    <property type="nucleotide sequence ID" value="XM_014818210.1"/>
</dbReference>
<feature type="region of interest" description="Disordered" evidence="5">
    <location>
        <begin position="87"/>
        <end position="153"/>
    </location>
</feature>
<accession>A0ABM1ENC5</accession>
<feature type="domain" description="RIIa" evidence="6">
    <location>
        <begin position="45"/>
        <end position="83"/>
    </location>
</feature>
<dbReference type="InterPro" id="IPR012105">
    <property type="entry name" value="Sp17"/>
</dbReference>
<dbReference type="PANTHER" id="PTHR10699">
    <property type="entry name" value="NEUROMODULIN"/>
    <property type="match status" value="1"/>
</dbReference>
<dbReference type="Pfam" id="PF02197">
    <property type="entry name" value="RIIa"/>
    <property type="match status" value="1"/>
</dbReference>
<dbReference type="PANTHER" id="PTHR10699:SF11">
    <property type="entry name" value="IGLOO, ISOFORM A"/>
    <property type="match status" value="1"/>
</dbReference>
<evidence type="ECO:0000313" key="7">
    <source>
        <dbReference type="Proteomes" id="UP000695022"/>
    </source>
</evidence>
<gene>
    <name evidence="8" type="primary">LOC106813960</name>
</gene>
<dbReference type="CDD" id="cd23767">
    <property type="entry name" value="IQCD"/>
    <property type="match status" value="1"/>
</dbReference>
<comment type="subunit">
    <text evidence="4">Homodimer. May interact with ROPN1.</text>
</comment>